<evidence type="ECO:0000259" key="11">
    <source>
        <dbReference type="Pfam" id="PF00266"/>
    </source>
</evidence>
<comment type="function">
    <text evidence="2">Catalyzes the removal of elemental sulfur atoms from cysteine to produce alanine. Seems to participate in the biosynthesis of the nitrogenase metalloclusters by providing the inorganic sulfur required for the Fe-S core formation.</text>
</comment>
<dbReference type="PANTHER" id="PTHR11601">
    <property type="entry name" value="CYSTEINE DESULFURYLASE FAMILY MEMBER"/>
    <property type="match status" value="1"/>
</dbReference>
<keyword evidence="8" id="KW-0408">Iron</keyword>
<dbReference type="InterPro" id="IPR016454">
    <property type="entry name" value="Cysteine_dSase"/>
</dbReference>
<evidence type="ECO:0000256" key="4">
    <source>
        <dbReference type="ARBA" id="ARBA00013558"/>
    </source>
</evidence>
<dbReference type="SUPFAM" id="SSF53383">
    <property type="entry name" value="PLP-dependent transferases"/>
    <property type="match status" value="1"/>
</dbReference>
<dbReference type="PANTHER" id="PTHR11601:SF34">
    <property type="entry name" value="CYSTEINE DESULFURASE"/>
    <property type="match status" value="1"/>
</dbReference>
<gene>
    <name evidence="12" type="ORF">Ga0061067_104114</name>
</gene>
<dbReference type="GO" id="GO:0046872">
    <property type="term" value="F:metal ion binding"/>
    <property type="evidence" value="ECO:0007669"/>
    <property type="project" value="UniProtKB-KW"/>
</dbReference>
<evidence type="ECO:0000256" key="8">
    <source>
        <dbReference type="ARBA" id="ARBA00023004"/>
    </source>
</evidence>
<name>A0A0K6HXU6_9HYPH</name>
<evidence type="ECO:0000256" key="5">
    <source>
        <dbReference type="ARBA" id="ARBA00022679"/>
    </source>
</evidence>
<keyword evidence="7" id="KW-0663">Pyridoxal phosphate</keyword>
<accession>A0A0K6HXU6</accession>
<dbReference type="PIRSF" id="PIRSF005572">
    <property type="entry name" value="NifS"/>
    <property type="match status" value="1"/>
</dbReference>
<dbReference type="RefSeq" id="WP_055455399.1">
    <property type="nucleotide sequence ID" value="NZ_CYHE01000004.1"/>
</dbReference>
<proteinExistence type="inferred from homology"/>
<evidence type="ECO:0000256" key="9">
    <source>
        <dbReference type="ARBA" id="ARBA00023014"/>
    </source>
</evidence>
<reference evidence="13" key="1">
    <citation type="submission" date="2015-08" db="EMBL/GenBank/DDBJ databases">
        <authorList>
            <person name="Varghese N."/>
        </authorList>
    </citation>
    <scope>NUCLEOTIDE SEQUENCE [LARGE SCALE GENOMIC DNA]</scope>
    <source>
        <strain evidence="13">DSM 23407</strain>
    </source>
</reference>
<evidence type="ECO:0000256" key="2">
    <source>
        <dbReference type="ARBA" id="ARBA00003120"/>
    </source>
</evidence>
<organism evidence="12 13">
    <name type="scientific">Pannonibacter indicus</name>
    <dbReference type="NCBI Taxonomy" id="466044"/>
    <lineage>
        <taxon>Bacteria</taxon>
        <taxon>Pseudomonadati</taxon>
        <taxon>Pseudomonadota</taxon>
        <taxon>Alphaproteobacteria</taxon>
        <taxon>Hyphomicrobiales</taxon>
        <taxon>Stappiaceae</taxon>
        <taxon>Pannonibacter</taxon>
    </lineage>
</organism>
<dbReference type="OrthoDB" id="9808002at2"/>
<dbReference type="InterPro" id="IPR015424">
    <property type="entry name" value="PyrdxlP-dep_Trfase"/>
</dbReference>
<evidence type="ECO:0000256" key="10">
    <source>
        <dbReference type="ARBA" id="ARBA00050776"/>
    </source>
</evidence>
<keyword evidence="9" id="KW-0411">Iron-sulfur</keyword>
<dbReference type="Gene3D" id="3.90.1150.10">
    <property type="entry name" value="Aspartate Aminotransferase, domain 1"/>
    <property type="match status" value="1"/>
</dbReference>
<comment type="catalytic activity">
    <reaction evidence="10">
        <text>(sulfur carrier)-H + L-cysteine = (sulfur carrier)-SH + L-alanine</text>
        <dbReference type="Rhea" id="RHEA:43892"/>
        <dbReference type="Rhea" id="RHEA-COMP:14737"/>
        <dbReference type="Rhea" id="RHEA-COMP:14739"/>
        <dbReference type="ChEBI" id="CHEBI:29917"/>
        <dbReference type="ChEBI" id="CHEBI:35235"/>
        <dbReference type="ChEBI" id="CHEBI:57972"/>
        <dbReference type="ChEBI" id="CHEBI:64428"/>
        <dbReference type="EC" id="2.8.1.7"/>
    </reaction>
</comment>
<protein>
    <recommendedName>
        <fullName evidence="4">Cysteine desulfurase</fullName>
    </recommendedName>
</protein>
<dbReference type="AlphaFoldDB" id="A0A0K6HXU6"/>
<dbReference type="Proteomes" id="UP000183900">
    <property type="component" value="Unassembled WGS sequence"/>
</dbReference>
<keyword evidence="5" id="KW-0808">Transferase</keyword>
<evidence type="ECO:0000256" key="1">
    <source>
        <dbReference type="ARBA" id="ARBA00001933"/>
    </source>
</evidence>
<evidence type="ECO:0000256" key="7">
    <source>
        <dbReference type="ARBA" id="ARBA00022898"/>
    </source>
</evidence>
<evidence type="ECO:0000313" key="12">
    <source>
        <dbReference type="EMBL" id="CUA95700.1"/>
    </source>
</evidence>
<dbReference type="Gene3D" id="3.40.640.10">
    <property type="entry name" value="Type I PLP-dependent aspartate aminotransferase-like (Major domain)"/>
    <property type="match status" value="1"/>
</dbReference>
<keyword evidence="6" id="KW-0479">Metal-binding</keyword>
<dbReference type="Pfam" id="PF00266">
    <property type="entry name" value="Aminotran_5"/>
    <property type="match status" value="1"/>
</dbReference>
<dbReference type="EMBL" id="CYHE01000004">
    <property type="protein sequence ID" value="CUA95700.1"/>
    <property type="molecule type" value="Genomic_DNA"/>
</dbReference>
<keyword evidence="13" id="KW-1185">Reference proteome</keyword>
<evidence type="ECO:0000313" key="13">
    <source>
        <dbReference type="Proteomes" id="UP000183900"/>
    </source>
</evidence>
<dbReference type="InterPro" id="IPR000192">
    <property type="entry name" value="Aminotrans_V_dom"/>
</dbReference>
<dbReference type="InterPro" id="IPR015421">
    <property type="entry name" value="PyrdxlP-dep_Trfase_major"/>
</dbReference>
<dbReference type="GO" id="GO:0051536">
    <property type="term" value="F:iron-sulfur cluster binding"/>
    <property type="evidence" value="ECO:0007669"/>
    <property type="project" value="UniProtKB-KW"/>
</dbReference>
<feature type="domain" description="Aminotransferase class V" evidence="11">
    <location>
        <begin position="9"/>
        <end position="369"/>
    </location>
</feature>
<comment type="similarity">
    <text evidence="3">Belongs to the class-V pyridoxal-phosphate-dependent aminotransferase family. NifS/IscS subfamily.</text>
</comment>
<evidence type="ECO:0000256" key="6">
    <source>
        <dbReference type="ARBA" id="ARBA00022723"/>
    </source>
</evidence>
<dbReference type="Gene3D" id="1.10.260.50">
    <property type="match status" value="1"/>
</dbReference>
<dbReference type="GO" id="GO:0031071">
    <property type="term" value="F:cysteine desulfurase activity"/>
    <property type="evidence" value="ECO:0007669"/>
    <property type="project" value="UniProtKB-EC"/>
</dbReference>
<sequence length="389" mass="39925">MNGGTERLYLDHNASAPLRPQALARMVEVLGVTGNPSSVHGEGRKLRGIVEDARETLAAMCGVKARSVIFTSGATEANVLALSPRWQGNDGPVYLDRLLMSAVEHPSVRAGGRFAAREISHIATGENGVLRLDHLDELLAAGGPALVSVMAANNETGVIQPLAEIGARVKAAGGIFHVDGVQFGGRLPVDIAGWQADAVSLSAHKMGGPQGIGALVLRTSALAPAPLLAGGGQEQHRRAGTENAAAIAAFGAIARDGSTMLEEFASLARLRGLLEEGLRLISASTVVFGADAPRLANTTCFAVPGVPSEMALMALDLNGIALSSGSACSSGKVGASHVLTAMGVAEDLGRCALRVSLGWTTQEADITRFLEVWGRVAATLNPSATGKAA</sequence>
<evidence type="ECO:0000256" key="3">
    <source>
        <dbReference type="ARBA" id="ARBA00006490"/>
    </source>
</evidence>
<comment type="cofactor">
    <cofactor evidence="1">
        <name>pyridoxal 5'-phosphate</name>
        <dbReference type="ChEBI" id="CHEBI:597326"/>
    </cofactor>
</comment>
<dbReference type="InterPro" id="IPR015422">
    <property type="entry name" value="PyrdxlP-dep_Trfase_small"/>
</dbReference>